<keyword evidence="1" id="KW-0694">RNA-binding</keyword>
<dbReference type="InterPro" id="IPR035979">
    <property type="entry name" value="RBD_domain_sf"/>
</dbReference>
<feature type="domain" description="RRM" evidence="2">
    <location>
        <begin position="119"/>
        <end position="188"/>
    </location>
</feature>
<dbReference type="PROSITE" id="PS50102">
    <property type="entry name" value="RRM"/>
    <property type="match status" value="1"/>
</dbReference>
<dbReference type="InterPro" id="IPR000504">
    <property type="entry name" value="RRM_dom"/>
</dbReference>
<name>A0A9P6R809_9FUNG</name>
<dbReference type="Proteomes" id="UP000823405">
    <property type="component" value="Unassembled WGS sequence"/>
</dbReference>
<dbReference type="GO" id="GO:0003723">
    <property type="term" value="F:RNA binding"/>
    <property type="evidence" value="ECO:0007669"/>
    <property type="project" value="UniProtKB-UniRule"/>
</dbReference>
<keyword evidence="4" id="KW-1185">Reference proteome</keyword>
<accession>A0A9P6R809</accession>
<dbReference type="EMBL" id="JAAAIN010000430">
    <property type="protein sequence ID" value="KAG0314615.1"/>
    <property type="molecule type" value="Genomic_DNA"/>
</dbReference>
<proteinExistence type="predicted"/>
<reference evidence="3" key="1">
    <citation type="journal article" date="2020" name="Fungal Divers.">
        <title>Resolving the Mortierellaceae phylogeny through synthesis of multi-gene phylogenetics and phylogenomics.</title>
        <authorList>
            <person name="Vandepol N."/>
            <person name="Liber J."/>
            <person name="Desiro A."/>
            <person name="Na H."/>
            <person name="Kennedy M."/>
            <person name="Barry K."/>
            <person name="Grigoriev I.V."/>
            <person name="Miller A.N."/>
            <person name="O'Donnell K."/>
            <person name="Stajich J.E."/>
            <person name="Bonito G."/>
        </authorList>
    </citation>
    <scope>NUCLEOTIDE SEQUENCE</scope>
    <source>
        <strain evidence="3">NVP60</strain>
    </source>
</reference>
<evidence type="ECO:0000313" key="3">
    <source>
        <dbReference type="EMBL" id="KAG0314615.1"/>
    </source>
</evidence>
<gene>
    <name evidence="3" type="ORF">BGZ97_009116</name>
</gene>
<dbReference type="AlphaFoldDB" id="A0A9P6R809"/>
<dbReference type="InterPro" id="IPR012677">
    <property type="entry name" value="Nucleotide-bd_a/b_plait_sf"/>
</dbReference>
<dbReference type="OrthoDB" id="10515019at2759"/>
<protein>
    <recommendedName>
        <fullName evidence="2">RRM domain-containing protein</fullName>
    </recommendedName>
</protein>
<sequence>MDVKHGTAFIHFTSIDSVIRAKACLSADPHYLDLQVCFGKDRPDTTTKKIYNVISGGMLSHIHHQPPSTFANVAFVESDAATTNGAKIMERQVEVHWNDDWPHTLSPDMNHALRRGTTGELFVNNVPRLRSMSTDKLLHEFSMFGTVEKNFAFVSFSNIASATAAIQGIKEAKPEYELNKCRIDYAFQDRCARPLTPNTNTNTHKVRSEAYRAARRAARRA</sequence>
<organism evidence="3 4">
    <name type="scientific">Linnemannia gamsii</name>
    <dbReference type="NCBI Taxonomy" id="64522"/>
    <lineage>
        <taxon>Eukaryota</taxon>
        <taxon>Fungi</taxon>
        <taxon>Fungi incertae sedis</taxon>
        <taxon>Mucoromycota</taxon>
        <taxon>Mortierellomycotina</taxon>
        <taxon>Mortierellomycetes</taxon>
        <taxon>Mortierellales</taxon>
        <taxon>Mortierellaceae</taxon>
        <taxon>Linnemannia</taxon>
    </lineage>
</organism>
<evidence type="ECO:0000313" key="4">
    <source>
        <dbReference type="Proteomes" id="UP000823405"/>
    </source>
</evidence>
<dbReference type="Gene3D" id="3.30.70.330">
    <property type="match status" value="1"/>
</dbReference>
<evidence type="ECO:0000259" key="2">
    <source>
        <dbReference type="PROSITE" id="PS50102"/>
    </source>
</evidence>
<evidence type="ECO:0000256" key="1">
    <source>
        <dbReference type="PROSITE-ProRule" id="PRU00176"/>
    </source>
</evidence>
<comment type="caution">
    <text evidence="3">The sequence shown here is derived from an EMBL/GenBank/DDBJ whole genome shotgun (WGS) entry which is preliminary data.</text>
</comment>
<dbReference type="SUPFAM" id="SSF54928">
    <property type="entry name" value="RNA-binding domain, RBD"/>
    <property type="match status" value="1"/>
</dbReference>